<comment type="caution">
    <text evidence="2">The sequence shown here is derived from an EMBL/GenBank/DDBJ whole genome shotgun (WGS) entry which is preliminary data.</text>
</comment>
<sequence length="171" mass="18616">MLIPASNKRQRGFSLVESIVTIVIIGIALVALISGWAGSASRSADPFWHAKAAYLGQAYLEEIMAKRYDENTPEGGVPPCSSTSCSAVLGPEGETRATFDDVDDYDGLNEAPSENALGIVRPEYQNYRIAVQVSYAHDDFSRIARTVKRVEVAVTPPGQSVQRFVAYRGNF</sequence>
<dbReference type="EMBL" id="SACQ01000007">
    <property type="protein sequence ID" value="RVU29675.1"/>
    <property type="molecule type" value="Genomic_DNA"/>
</dbReference>
<dbReference type="NCBIfam" id="TIGR02532">
    <property type="entry name" value="IV_pilin_GFxxxE"/>
    <property type="match status" value="1"/>
</dbReference>
<proteinExistence type="predicted"/>
<dbReference type="Pfam" id="PF07963">
    <property type="entry name" value="N_methyl"/>
    <property type="match status" value="1"/>
</dbReference>
<dbReference type="AlphaFoldDB" id="A0A437Q5A0"/>
<evidence type="ECO:0000256" key="1">
    <source>
        <dbReference type="SAM" id="Phobius"/>
    </source>
</evidence>
<reference evidence="2 3" key="1">
    <citation type="submission" date="2019-01" db="EMBL/GenBank/DDBJ databases">
        <authorList>
            <person name="Chen W.-M."/>
        </authorList>
    </citation>
    <scope>NUCLEOTIDE SEQUENCE [LARGE SCALE GENOMIC DNA]</scope>
    <source>
        <strain evidence="2 3">HPM-16</strain>
    </source>
</reference>
<accession>A0A437Q5A0</accession>
<dbReference type="Proteomes" id="UP000282818">
    <property type="component" value="Unassembled WGS sequence"/>
</dbReference>
<dbReference type="InterPro" id="IPR012902">
    <property type="entry name" value="N_methyl_site"/>
</dbReference>
<evidence type="ECO:0000313" key="3">
    <source>
        <dbReference type="Proteomes" id="UP000282818"/>
    </source>
</evidence>
<keyword evidence="3" id="KW-1185">Reference proteome</keyword>
<gene>
    <name evidence="2" type="ORF">EOE65_14050</name>
</gene>
<keyword evidence="1" id="KW-0812">Transmembrane</keyword>
<evidence type="ECO:0000313" key="2">
    <source>
        <dbReference type="EMBL" id="RVU29675.1"/>
    </source>
</evidence>
<dbReference type="PROSITE" id="PS00409">
    <property type="entry name" value="PROKAR_NTER_METHYL"/>
    <property type="match status" value="1"/>
</dbReference>
<organism evidence="2 3">
    <name type="scientific">Neptunomonas marina</name>
    <dbReference type="NCBI Taxonomy" id="1815562"/>
    <lineage>
        <taxon>Bacteria</taxon>
        <taxon>Pseudomonadati</taxon>
        <taxon>Pseudomonadota</taxon>
        <taxon>Gammaproteobacteria</taxon>
        <taxon>Oceanospirillales</taxon>
        <taxon>Oceanospirillaceae</taxon>
        <taxon>Neptunomonas</taxon>
    </lineage>
</organism>
<keyword evidence="1" id="KW-1133">Transmembrane helix</keyword>
<feature type="transmembrane region" description="Helical" evidence="1">
    <location>
        <begin position="12"/>
        <end position="37"/>
    </location>
</feature>
<name>A0A437Q5A0_9GAMM</name>
<dbReference type="RefSeq" id="WP_127694959.1">
    <property type="nucleotide sequence ID" value="NZ_SACQ01000007.1"/>
</dbReference>
<keyword evidence="1" id="KW-0472">Membrane</keyword>
<protein>
    <submittedName>
        <fullName evidence="2">Type II secretion system protein</fullName>
    </submittedName>
</protein>